<name>A0A7X6LYD6_9NOCA</name>
<gene>
    <name evidence="1" type="ORF">HGA07_14330</name>
</gene>
<dbReference type="EMBL" id="JAAXPE010000012">
    <property type="protein sequence ID" value="NKY86807.1"/>
    <property type="molecule type" value="Genomic_DNA"/>
</dbReference>
<evidence type="ECO:0000313" key="2">
    <source>
        <dbReference type="Proteomes" id="UP000523447"/>
    </source>
</evidence>
<sequence length="431" mass="47710">MDNAGPRTVLEALIRKADSSIGDRTIPEWCEHFNSVARQTGETATLSERQLRRWMAGDVVDARAASRRVAQRVWRLSFETLVSRPDTQEIPEEAVTTALDQLTQEISMSTEDSARWVKRRAGGVDQNVLDQLHADVQHLASDYLTKPPVELVPQLTQLRREVFDLLDTRQRPRYLPDLYLAAGQICALLAHACADLGRPYDADTHARTAWFAADYAEDQHLRAYVRWVQANVAYWAGDYRRAATYAESGLADMTDPSTRLRLASQLARARAACSDKRAALTALDIAMDALGRVETSGHDQGVMWFDPGKARYYAAEVHLALGGRRHSEQALIQARAALDTFTSSSPAEFIAAAELDAARAHLGLGDLDAAGACIYRVLDLPVELRTTPIVERVVTAADELRAIAPTVRTARELPDRISLFTTYTAQATAKE</sequence>
<reference evidence="1 2" key="1">
    <citation type="submission" date="2020-04" db="EMBL/GenBank/DDBJ databases">
        <title>MicrobeNet Type strains.</title>
        <authorList>
            <person name="Nicholson A.C."/>
        </authorList>
    </citation>
    <scope>NUCLEOTIDE SEQUENCE [LARGE SCALE GENOMIC DNA]</scope>
    <source>
        <strain evidence="1 2">DSM 44445</strain>
    </source>
</reference>
<keyword evidence="2" id="KW-1185">Reference proteome</keyword>
<evidence type="ECO:0008006" key="3">
    <source>
        <dbReference type="Google" id="ProtNLM"/>
    </source>
</evidence>
<protein>
    <recommendedName>
        <fullName evidence="3">XRE family transcriptional regulator</fullName>
    </recommendedName>
</protein>
<dbReference type="RefSeq" id="WP_157171507.1">
    <property type="nucleotide sequence ID" value="NZ_CAWPHS010000004.1"/>
</dbReference>
<comment type="caution">
    <text evidence="1">The sequence shown here is derived from an EMBL/GenBank/DDBJ whole genome shotgun (WGS) entry which is preliminary data.</text>
</comment>
<accession>A0A7X6LYD6</accession>
<dbReference type="Proteomes" id="UP000523447">
    <property type="component" value="Unassembled WGS sequence"/>
</dbReference>
<dbReference type="AlphaFoldDB" id="A0A7X6LYD6"/>
<evidence type="ECO:0000313" key="1">
    <source>
        <dbReference type="EMBL" id="NKY86807.1"/>
    </source>
</evidence>
<proteinExistence type="predicted"/>
<organism evidence="1 2">
    <name type="scientific">Nocardia veterana</name>
    <dbReference type="NCBI Taxonomy" id="132249"/>
    <lineage>
        <taxon>Bacteria</taxon>
        <taxon>Bacillati</taxon>
        <taxon>Actinomycetota</taxon>
        <taxon>Actinomycetes</taxon>
        <taxon>Mycobacteriales</taxon>
        <taxon>Nocardiaceae</taxon>
        <taxon>Nocardia</taxon>
    </lineage>
</organism>